<evidence type="ECO:0000256" key="1">
    <source>
        <dbReference type="SAM" id="Coils"/>
    </source>
</evidence>
<dbReference type="GeneID" id="111244143"/>
<feature type="region of interest" description="Disordered" evidence="2">
    <location>
        <begin position="335"/>
        <end position="385"/>
    </location>
</feature>
<evidence type="ECO:0000313" key="3">
    <source>
        <dbReference type="EnsemblMetazoa" id="XP_022646611"/>
    </source>
</evidence>
<proteinExistence type="predicted"/>
<feature type="compositionally biased region" description="Basic and acidic residues" evidence="2">
    <location>
        <begin position="339"/>
        <end position="356"/>
    </location>
</feature>
<dbReference type="EnsemblMetazoa" id="XM_022790876">
    <property type="protein sequence ID" value="XP_022646611"/>
    <property type="gene ID" value="LOC111244143"/>
</dbReference>
<evidence type="ECO:0000313" key="4">
    <source>
        <dbReference type="Proteomes" id="UP000594260"/>
    </source>
</evidence>
<feature type="region of interest" description="Disordered" evidence="2">
    <location>
        <begin position="290"/>
        <end position="312"/>
    </location>
</feature>
<evidence type="ECO:0000256" key="2">
    <source>
        <dbReference type="SAM" id="MobiDB-lite"/>
    </source>
</evidence>
<accession>A0A7M7J5W5</accession>
<organism evidence="3 4">
    <name type="scientific">Varroa destructor</name>
    <name type="common">Honeybee mite</name>
    <dbReference type="NCBI Taxonomy" id="109461"/>
    <lineage>
        <taxon>Eukaryota</taxon>
        <taxon>Metazoa</taxon>
        <taxon>Ecdysozoa</taxon>
        <taxon>Arthropoda</taxon>
        <taxon>Chelicerata</taxon>
        <taxon>Arachnida</taxon>
        <taxon>Acari</taxon>
        <taxon>Parasitiformes</taxon>
        <taxon>Mesostigmata</taxon>
        <taxon>Gamasina</taxon>
        <taxon>Dermanyssoidea</taxon>
        <taxon>Varroidae</taxon>
        <taxon>Varroa</taxon>
    </lineage>
</organism>
<feature type="region of interest" description="Disordered" evidence="2">
    <location>
        <begin position="196"/>
        <end position="216"/>
    </location>
</feature>
<dbReference type="AlphaFoldDB" id="A0A7M7J5W5"/>
<reference evidence="3" key="1">
    <citation type="submission" date="2021-01" db="UniProtKB">
        <authorList>
            <consortium name="EnsemblMetazoa"/>
        </authorList>
    </citation>
    <scope>IDENTIFICATION</scope>
</reference>
<feature type="region of interest" description="Disordered" evidence="2">
    <location>
        <begin position="432"/>
        <end position="483"/>
    </location>
</feature>
<keyword evidence="4" id="KW-1185">Reference proteome</keyword>
<sequence length="611" mass="68691">MLCRQAKIRKGIRKCYANPFRSKSAIGRIILKRHPTAIRHRSVCVNERCHVERAQYRDLNHQLAKEVNLLRESEEAFKTQQLLLEKLAIKYAQCRPWIQAIRLQLEAVSKQLDTIERVTQSCSSVATMRAFVLNEDTFPVSLEVDLMESLAELNKGVTYRPEREYFRFGESLSTIMESIPASGNHWITTTLSEQLAQSDPVTSQPPAISRTRTTANSETHDICGASDRVQEFEVRLQLDECSKKLAENPDSDNPSCNVDKRSRRKKRMLFKKEKDDNAIEAETEYVGDVHKQPGLTRTDQKDKCGPAVSSLDSGLQPITEVLDIVITSPSMKLLSDSSESDHLPLQHGDPKFDKTYLKPSTSQRKPKLTEGLPNPGNRKRDTSQKTILDESIIIVAPGYHNESTKGYSPFAHFAICTSSLSSAKSRRRALIVEPPEPTGSWDPSSNDTASSGNRRLINDTKTNNYDASTVEKSNTKSSLDNPTGLVAQRRKHGFVMEGSRHIPKMTKEAAKDRSAPSTIFHNENQSREIGLGRRSRLSQLCDSTFTYKSFIGTNIEGLMASTPKDATPRSELLQDSSFHLSDVVKNSWYENVQGPAYNTRSRRRAGFEVIC</sequence>
<feature type="compositionally biased region" description="Polar residues" evidence="2">
    <location>
        <begin position="441"/>
        <end position="481"/>
    </location>
</feature>
<dbReference type="Proteomes" id="UP000594260">
    <property type="component" value="Unplaced"/>
</dbReference>
<evidence type="ECO:0008006" key="5">
    <source>
        <dbReference type="Google" id="ProtNLM"/>
    </source>
</evidence>
<protein>
    <recommendedName>
        <fullName evidence="5">Shugoshin C-terminal domain-containing protein</fullName>
    </recommendedName>
</protein>
<feature type="coiled-coil region" evidence="1">
    <location>
        <begin position="56"/>
        <end position="118"/>
    </location>
</feature>
<name>A0A7M7J5W5_VARDE</name>
<dbReference type="RefSeq" id="XP_022646611.1">
    <property type="nucleotide sequence ID" value="XM_022790876.1"/>
</dbReference>
<keyword evidence="1" id="KW-0175">Coiled coil</keyword>
<dbReference type="InParanoid" id="A0A7M7J5W5"/>
<dbReference type="KEGG" id="vde:111244143"/>